<keyword evidence="3" id="KW-1185">Reference proteome</keyword>
<comment type="caution">
    <text evidence="2">The sequence shown here is derived from an EMBL/GenBank/DDBJ whole genome shotgun (WGS) entry which is preliminary data.</text>
</comment>
<protein>
    <submittedName>
        <fullName evidence="2">Uncharacterized protein</fullName>
    </submittedName>
</protein>
<gene>
    <name evidence="2" type="ORF">HRI_002859500</name>
</gene>
<dbReference type="OrthoDB" id="1642380at2759"/>
<evidence type="ECO:0000313" key="3">
    <source>
        <dbReference type="Proteomes" id="UP001165190"/>
    </source>
</evidence>
<evidence type="ECO:0000313" key="2">
    <source>
        <dbReference type="EMBL" id="GMI91902.1"/>
    </source>
</evidence>
<dbReference type="AlphaFoldDB" id="A0A9W7I9L2"/>
<dbReference type="EMBL" id="BSYR01000024">
    <property type="protein sequence ID" value="GMI91902.1"/>
    <property type="molecule type" value="Genomic_DNA"/>
</dbReference>
<name>A0A9W7I9L2_HIBTR</name>
<feature type="compositionally biased region" description="Polar residues" evidence="1">
    <location>
        <begin position="227"/>
        <end position="241"/>
    </location>
</feature>
<dbReference type="InterPro" id="IPR025322">
    <property type="entry name" value="PADRE_dom"/>
</dbReference>
<proteinExistence type="predicted"/>
<dbReference type="Proteomes" id="UP001165190">
    <property type="component" value="Unassembled WGS sequence"/>
</dbReference>
<organism evidence="2 3">
    <name type="scientific">Hibiscus trionum</name>
    <name type="common">Flower of an hour</name>
    <dbReference type="NCBI Taxonomy" id="183268"/>
    <lineage>
        <taxon>Eukaryota</taxon>
        <taxon>Viridiplantae</taxon>
        <taxon>Streptophyta</taxon>
        <taxon>Embryophyta</taxon>
        <taxon>Tracheophyta</taxon>
        <taxon>Spermatophyta</taxon>
        <taxon>Magnoliopsida</taxon>
        <taxon>eudicotyledons</taxon>
        <taxon>Gunneridae</taxon>
        <taxon>Pentapetalae</taxon>
        <taxon>rosids</taxon>
        <taxon>malvids</taxon>
        <taxon>Malvales</taxon>
        <taxon>Malvaceae</taxon>
        <taxon>Malvoideae</taxon>
        <taxon>Hibiscus</taxon>
    </lineage>
</organism>
<dbReference type="PANTHER" id="PTHR33052">
    <property type="entry name" value="DUF4228 DOMAIN PROTEIN-RELATED"/>
    <property type="match status" value="1"/>
</dbReference>
<sequence length="241" mass="26961">MVFSSWICSKNTKNMFVKIVHPGGHVELHDRPILAAEIIHRNPKCVVAHPHVFQQPWAIVAPETELTLGRKFYVVPISTIRKLQRHSSKYSPTPIIRESQESGELKASENDDSSSICWFFTNKNIKTPYSRMNHSSEGGDSSSNSADCRADEGVSKDGSCFEDKSCFACMKTGVKSSNDPADGDDWTEKTKSPVNLVSADDERARLHTRKRVRGHAKGSLKRLPTFDQWQPSLASITETDE</sequence>
<feature type="compositionally biased region" description="Basic residues" evidence="1">
    <location>
        <begin position="206"/>
        <end position="220"/>
    </location>
</feature>
<feature type="region of interest" description="Disordered" evidence="1">
    <location>
        <begin position="175"/>
        <end position="241"/>
    </location>
</feature>
<accession>A0A9W7I9L2</accession>
<feature type="compositionally biased region" description="Basic and acidic residues" evidence="1">
    <location>
        <begin position="98"/>
        <end position="109"/>
    </location>
</feature>
<dbReference type="Pfam" id="PF14009">
    <property type="entry name" value="PADRE"/>
    <property type="match status" value="1"/>
</dbReference>
<feature type="region of interest" description="Disordered" evidence="1">
    <location>
        <begin position="89"/>
        <end position="109"/>
    </location>
</feature>
<evidence type="ECO:0000256" key="1">
    <source>
        <dbReference type="SAM" id="MobiDB-lite"/>
    </source>
</evidence>
<reference evidence="2" key="1">
    <citation type="submission" date="2023-05" db="EMBL/GenBank/DDBJ databases">
        <title>Genome and transcriptome analyses reveal genes involved in the formation of fine ridges on petal epidermal cells in Hibiscus trionum.</title>
        <authorList>
            <person name="Koshimizu S."/>
            <person name="Masuda S."/>
            <person name="Ishii T."/>
            <person name="Shirasu K."/>
            <person name="Hoshino A."/>
            <person name="Arita M."/>
        </authorList>
    </citation>
    <scope>NUCLEOTIDE SEQUENCE</scope>
    <source>
        <strain evidence="2">Hamamatsu line</strain>
    </source>
</reference>